<dbReference type="SUPFAM" id="SSF53756">
    <property type="entry name" value="UDP-Glycosyltransferase/glycogen phosphorylase"/>
    <property type="match status" value="1"/>
</dbReference>
<dbReference type="Gene3D" id="3.40.50.2000">
    <property type="entry name" value="Glycogen Phosphorylase B"/>
    <property type="match status" value="2"/>
</dbReference>
<reference evidence="4" key="1">
    <citation type="submission" date="2016-10" db="EMBL/GenBank/DDBJ databases">
        <authorList>
            <person name="Varghese N."/>
            <person name="Submissions S."/>
        </authorList>
    </citation>
    <scope>NUCLEOTIDE SEQUENCE [LARGE SCALE GENOMIC DNA]</scope>
    <source>
        <strain evidence="4">CGMCC 1.6294</strain>
    </source>
</reference>
<evidence type="ECO:0000259" key="2">
    <source>
        <dbReference type="Pfam" id="PF13439"/>
    </source>
</evidence>
<name>A0A1I6GDT3_9GAMM</name>
<keyword evidence="4" id="KW-1185">Reference proteome</keyword>
<proteinExistence type="predicted"/>
<dbReference type="InterPro" id="IPR001296">
    <property type="entry name" value="Glyco_trans_1"/>
</dbReference>
<organism evidence="3 4">
    <name type="scientific">Marinobacter gudaonensis</name>
    <dbReference type="NCBI Taxonomy" id="375760"/>
    <lineage>
        <taxon>Bacteria</taxon>
        <taxon>Pseudomonadati</taxon>
        <taxon>Pseudomonadota</taxon>
        <taxon>Gammaproteobacteria</taxon>
        <taxon>Pseudomonadales</taxon>
        <taxon>Marinobacteraceae</taxon>
        <taxon>Marinobacter</taxon>
    </lineage>
</organism>
<keyword evidence="3" id="KW-0808">Transferase</keyword>
<dbReference type="PANTHER" id="PTHR12526">
    <property type="entry name" value="GLYCOSYLTRANSFERASE"/>
    <property type="match status" value="1"/>
</dbReference>
<dbReference type="PANTHER" id="PTHR12526:SF630">
    <property type="entry name" value="GLYCOSYLTRANSFERASE"/>
    <property type="match status" value="1"/>
</dbReference>
<dbReference type="RefSeq" id="WP_091985688.1">
    <property type="nucleotide sequence ID" value="NZ_FOYV01000001.1"/>
</dbReference>
<evidence type="ECO:0000313" key="3">
    <source>
        <dbReference type="EMBL" id="SFR40281.1"/>
    </source>
</evidence>
<dbReference type="Proteomes" id="UP000199290">
    <property type="component" value="Unassembled WGS sequence"/>
</dbReference>
<accession>A0A1I6GDT3</accession>
<dbReference type="GO" id="GO:1901135">
    <property type="term" value="P:carbohydrate derivative metabolic process"/>
    <property type="evidence" value="ECO:0007669"/>
    <property type="project" value="UniProtKB-ARBA"/>
</dbReference>
<feature type="domain" description="Glycosyl transferase family 1" evidence="1">
    <location>
        <begin position="194"/>
        <end position="346"/>
    </location>
</feature>
<dbReference type="EMBL" id="FOYV01000001">
    <property type="protein sequence ID" value="SFR40281.1"/>
    <property type="molecule type" value="Genomic_DNA"/>
</dbReference>
<dbReference type="STRING" id="375760.SAMN04488073_0531"/>
<evidence type="ECO:0000259" key="1">
    <source>
        <dbReference type="Pfam" id="PF00534"/>
    </source>
</evidence>
<sequence length="384" mass="42960">MFDKEVVLFVMDQFVNPYAGTESQLFKLISHLPAEGITPRLLVLRSSPFVENGEMPCPVDVLGHASLRDPRTWLSFWRYARRARKNGIKVAHVFFNDASVVAPPLFRSTGIRTIISRRDMGYWYTPLYLKLLRQTGRFVDQVVVNSEAVRQVTHDKEGIALDRIQVIYNGYVPKSRDDLPKVAELERLRETIGEAPMAMLVANLRPIKRISDALEALRVLKEQGVFLHLVILGGGDQKVLKETAQKLGVSGQVHFLGRRNDVDACLAYGHVGILCSESEGYSNAIVEYMEAGLPVIASNVGGNREAVVHGNTGWLYSIGDFGELADFLGRVCGEPEVAKEMGRRGRMLAGERHNLHKMVESHLELYDRLSTLGRGHFSFSSKDV</sequence>
<dbReference type="InterPro" id="IPR028098">
    <property type="entry name" value="Glyco_trans_4-like_N"/>
</dbReference>
<dbReference type="GO" id="GO:0016757">
    <property type="term" value="F:glycosyltransferase activity"/>
    <property type="evidence" value="ECO:0007669"/>
    <property type="project" value="InterPro"/>
</dbReference>
<dbReference type="Pfam" id="PF00534">
    <property type="entry name" value="Glycos_transf_1"/>
    <property type="match status" value="1"/>
</dbReference>
<dbReference type="AlphaFoldDB" id="A0A1I6GDT3"/>
<evidence type="ECO:0000313" key="4">
    <source>
        <dbReference type="Proteomes" id="UP000199290"/>
    </source>
</evidence>
<dbReference type="Pfam" id="PF13439">
    <property type="entry name" value="Glyco_transf_4"/>
    <property type="match status" value="1"/>
</dbReference>
<protein>
    <submittedName>
        <fullName evidence="3">Glycosyltransferase involved in cell wall bisynthesis</fullName>
    </submittedName>
</protein>
<feature type="domain" description="Glycosyltransferase subfamily 4-like N-terminal" evidence="2">
    <location>
        <begin position="20"/>
        <end position="171"/>
    </location>
</feature>
<dbReference type="OrthoDB" id="9795746at2"/>
<gene>
    <name evidence="3" type="ORF">SAMN04488073_0531</name>
</gene>